<organism evidence="1 2">
    <name type="scientific">Actinoplanes missouriensis (strain ATCC 14538 / DSM 43046 / CBS 188.64 / JCM 3121 / NBRC 102363 / NCIMB 12654 / NRRL B-3342 / UNCC 431)</name>
    <dbReference type="NCBI Taxonomy" id="512565"/>
    <lineage>
        <taxon>Bacteria</taxon>
        <taxon>Bacillati</taxon>
        <taxon>Actinomycetota</taxon>
        <taxon>Actinomycetes</taxon>
        <taxon>Micromonosporales</taxon>
        <taxon>Micromonosporaceae</taxon>
        <taxon>Actinoplanes</taxon>
    </lineage>
</organism>
<reference evidence="1 2" key="1">
    <citation type="submission" date="2012-02" db="EMBL/GenBank/DDBJ databases">
        <title>Complete genome sequence of Actinoplanes missouriensis 431 (= NBRC 102363).</title>
        <authorList>
            <person name="Ohnishi Y."/>
            <person name="Ishikawa J."/>
            <person name="Sekine M."/>
            <person name="Hosoyama A."/>
            <person name="Harada T."/>
            <person name="Narita H."/>
            <person name="Hata T."/>
            <person name="Konno Y."/>
            <person name="Tutikane K."/>
            <person name="Fujita N."/>
            <person name="Horinouchi S."/>
            <person name="Hayakawa M."/>
        </authorList>
    </citation>
    <scope>NUCLEOTIDE SEQUENCE [LARGE SCALE GENOMIC DNA]</scope>
    <source>
        <strain evidence="2">ATCC 14538 / DSM 43046 / CBS 188.64 / JCM 3121 / NBRC 102363 / NCIMB 12654 / NRRL B-3342 / UNCC 431</strain>
    </source>
</reference>
<protein>
    <submittedName>
        <fullName evidence="1">Putative lipase</fullName>
    </submittedName>
</protein>
<dbReference type="InterPro" id="IPR029058">
    <property type="entry name" value="AB_hydrolase_fold"/>
</dbReference>
<evidence type="ECO:0000313" key="2">
    <source>
        <dbReference type="Proteomes" id="UP000007882"/>
    </source>
</evidence>
<gene>
    <name evidence="1" type="ordered locus">AMIS_33660</name>
</gene>
<dbReference type="RefSeq" id="WP_014443481.1">
    <property type="nucleotide sequence ID" value="NC_017093.1"/>
</dbReference>
<name>I0H6E9_ACTM4</name>
<dbReference type="STRING" id="512565.AMIS_33660"/>
<dbReference type="InterPro" id="IPR053228">
    <property type="entry name" value="Stereospecific_Lipase"/>
</dbReference>
<dbReference type="ESTHER" id="actm4-i0h6e9">
    <property type="family name" value="Canar_LipB"/>
</dbReference>
<accession>I0H6E9</accession>
<dbReference type="Pfam" id="PF02089">
    <property type="entry name" value="Palm_thioest"/>
    <property type="match status" value="1"/>
</dbReference>
<dbReference type="Gene3D" id="3.40.50.1820">
    <property type="entry name" value="alpha/beta hydrolase"/>
    <property type="match status" value="1"/>
</dbReference>
<dbReference type="eggNOG" id="COG1075">
    <property type="taxonomic scope" value="Bacteria"/>
</dbReference>
<sequence>MRQQRSRPFGVRALLLGAAAVLVTGVGAAFAMPSRDAGPPLAVSKLALHCVGDAAASARAGRTPVLLIHGTGSNFQANFSWNWARAFALEKRAYCGIDLPDDASGDIQVAAEHVVQAIRTLHEAARSPIALVGHSQGGLIGRWALKYWPDTRTMVDEYVALAPPNHGTNTFVAQCEAAGECPAARWQQRTGSRFLAALNDGPQTWPGIDYTQVMTHLDEIVVPYSSSVLPAGANVSNIEVNRICPGETVEHFGLAYDNAAFLIGMDALTNPGPAQPARIGAGRCGPPLMPAVDPATFPTRAAAALVQSANAMVTAQQLAAEPPLRCYASRDQRDCTPTAR</sequence>
<dbReference type="OrthoDB" id="8871309at2"/>
<dbReference type="PANTHER" id="PTHR37574:SF1">
    <property type="entry name" value="LIPASE B"/>
    <property type="match status" value="1"/>
</dbReference>
<proteinExistence type="predicted"/>
<dbReference type="HOGENOM" id="CLU_029537_3_0_11"/>
<dbReference type="PANTHER" id="PTHR37574">
    <property type="entry name" value="LIPASE B"/>
    <property type="match status" value="1"/>
</dbReference>
<dbReference type="EMBL" id="AP012319">
    <property type="protein sequence ID" value="BAL88586.1"/>
    <property type="molecule type" value="Genomic_DNA"/>
</dbReference>
<evidence type="ECO:0000313" key="1">
    <source>
        <dbReference type="EMBL" id="BAL88586.1"/>
    </source>
</evidence>
<dbReference type="AlphaFoldDB" id="I0H6E9"/>
<dbReference type="KEGG" id="ams:AMIS_33660"/>
<dbReference type="PATRIC" id="fig|512565.3.peg.3363"/>
<dbReference type="SUPFAM" id="SSF53474">
    <property type="entry name" value="alpha/beta-Hydrolases"/>
    <property type="match status" value="1"/>
</dbReference>
<keyword evidence="2" id="KW-1185">Reference proteome</keyword>
<dbReference type="Proteomes" id="UP000007882">
    <property type="component" value="Chromosome"/>
</dbReference>